<feature type="domain" description="Gfo/Idh/MocA-like oxidoreductase N-terminal" evidence="1">
    <location>
        <begin position="36"/>
        <end position="149"/>
    </location>
</feature>
<protein>
    <recommendedName>
        <fullName evidence="1">Gfo/Idh/MocA-like oxidoreductase N-terminal domain-containing protein</fullName>
    </recommendedName>
</protein>
<dbReference type="InterPro" id="IPR000683">
    <property type="entry name" value="Gfo/Idh/MocA-like_OxRdtase_N"/>
</dbReference>
<dbReference type="SUPFAM" id="SSF51735">
    <property type="entry name" value="NAD(P)-binding Rossmann-fold domains"/>
    <property type="match status" value="1"/>
</dbReference>
<comment type="caution">
    <text evidence="2">The sequence shown here is derived from an EMBL/GenBank/DDBJ whole genome shotgun (WGS) entry which is preliminary data.</text>
</comment>
<dbReference type="PANTHER" id="PTHR43377:SF10">
    <property type="entry name" value="BILIVERDIN REDUCTASE"/>
    <property type="match status" value="1"/>
</dbReference>
<keyword evidence="3" id="KW-1185">Reference proteome</keyword>
<dbReference type="Pfam" id="PF01408">
    <property type="entry name" value="GFO_IDH_MocA"/>
    <property type="match status" value="1"/>
</dbReference>
<evidence type="ECO:0000313" key="2">
    <source>
        <dbReference type="EMBL" id="PTL59108.1"/>
    </source>
</evidence>
<dbReference type="Gene3D" id="3.40.50.720">
    <property type="entry name" value="NAD(P)-binding Rossmann-like Domain"/>
    <property type="match status" value="1"/>
</dbReference>
<dbReference type="AlphaFoldDB" id="A0A2T4UIP7"/>
<evidence type="ECO:0000313" key="3">
    <source>
        <dbReference type="Proteomes" id="UP000240739"/>
    </source>
</evidence>
<sequence>MLQRPAARFLAVAGDLAPADAVAQVPGAPSDHRVVLRAGIIGAGAAGHAHAHAVNALPADLVRVVGVHDADLERALALAGATWAEPFRDLGELCAAVDLVVVCSPTEDHAAHVLRAAAAGCDVLVERPVVPRAQDLARLHAHVARAPRRIVAQAGHAALHDPLLRVLVRALAPYQPATVELRFETPRVPGAPSVVEILHDALTVLHPLTRSAPAQIHASARRRRSGGGLEHVTALVTTDSGVLATLHVGHLCDRPTKLARVVTDRVVVEASGDTGEVVVHPRGDDGESVVHPAGQEDALVAQARSFVSAVGSRAVPAVPLSAALPALELTEKVLRHVDLGERLGSGRRAA</sequence>
<dbReference type="InterPro" id="IPR051450">
    <property type="entry name" value="Gfo/Idh/MocA_Oxidoreductases"/>
</dbReference>
<proteinExistence type="predicted"/>
<dbReference type="PANTHER" id="PTHR43377">
    <property type="entry name" value="BILIVERDIN REDUCTASE A"/>
    <property type="match status" value="1"/>
</dbReference>
<reference evidence="2 3" key="1">
    <citation type="submission" date="2018-03" db="EMBL/GenBank/DDBJ databases">
        <title>Aquarubrobacter algicola gen. nov., sp. nov., a novel actinobacterium isolated from shallow eutrophic lake during the end of cyanobacterial harmful algal blooms.</title>
        <authorList>
            <person name="Chun S.J."/>
        </authorList>
    </citation>
    <scope>NUCLEOTIDE SEQUENCE [LARGE SCALE GENOMIC DNA]</scope>
    <source>
        <strain evidence="2 3">Seoho-28</strain>
    </source>
</reference>
<dbReference type="Gene3D" id="3.30.360.10">
    <property type="entry name" value="Dihydrodipicolinate Reductase, domain 2"/>
    <property type="match status" value="1"/>
</dbReference>
<gene>
    <name evidence="2" type="ORF">C7Y72_05325</name>
</gene>
<organism evidence="2 3">
    <name type="scientific">Paraconexibacter algicola</name>
    <dbReference type="NCBI Taxonomy" id="2133960"/>
    <lineage>
        <taxon>Bacteria</taxon>
        <taxon>Bacillati</taxon>
        <taxon>Actinomycetota</taxon>
        <taxon>Thermoleophilia</taxon>
        <taxon>Solirubrobacterales</taxon>
        <taxon>Paraconexibacteraceae</taxon>
        <taxon>Paraconexibacter</taxon>
    </lineage>
</organism>
<accession>A0A2T4UIP7</accession>
<evidence type="ECO:0000259" key="1">
    <source>
        <dbReference type="Pfam" id="PF01408"/>
    </source>
</evidence>
<name>A0A2T4UIP7_9ACTN</name>
<dbReference type="Proteomes" id="UP000240739">
    <property type="component" value="Unassembled WGS sequence"/>
</dbReference>
<dbReference type="EMBL" id="PYYB01000001">
    <property type="protein sequence ID" value="PTL59108.1"/>
    <property type="molecule type" value="Genomic_DNA"/>
</dbReference>
<dbReference type="InterPro" id="IPR036291">
    <property type="entry name" value="NAD(P)-bd_dom_sf"/>
</dbReference>
<dbReference type="GO" id="GO:0000166">
    <property type="term" value="F:nucleotide binding"/>
    <property type="evidence" value="ECO:0007669"/>
    <property type="project" value="InterPro"/>
</dbReference>